<organism evidence="1 2">
    <name type="scientific">Caenorhabditis briggsae</name>
    <dbReference type="NCBI Taxonomy" id="6238"/>
    <lineage>
        <taxon>Eukaryota</taxon>
        <taxon>Metazoa</taxon>
        <taxon>Ecdysozoa</taxon>
        <taxon>Nematoda</taxon>
        <taxon>Chromadorea</taxon>
        <taxon>Rhabditida</taxon>
        <taxon>Rhabditina</taxon>
        <taxon>Rhabditomorpha</taxon>
        <taxon>Rhabditoidea</taxon>
        <taxon>Rhabditidae</taxon>
        <taxon>Peloderinae</taxon>
        <taxon>Caenorhabditis</taxon>
    </lineage>
</organism>
<reference evidence="1 2" key="1">
    <citation type="submission" date="2022-04" db="EMBL/GenBank/DDBJ databases">
        <title>Chromosome-level reference genomes for two strains of Caenorhabditis briggsae: an improved platform for comparative genomics.</title>
        <authorList>
            <person name="Stevens L."/>
            <person name="Andersen E."/>
        </authorList>
    </citation>
    <scope>NUCLEOTIDE SEQUENCE [LARGE SCALE GENOMIC DNA]</scope>
    <source>
        <strain evidence="1">VX34</strain>
        <tissue evidence="1">Whole-organism</tissue>
    </source>
</reference>
<dbReference type="Proteomes" id="UP000829354">
    <property type="component" value="Chromosome I"/>
</dbReference>
<name>A0AAE9E3E0_CAEBR</name>
<evidence type="ECO:0000313" key="2">
    <source>
        <dbReference type="Proteomes" id="UP000829354"/>
    </source>
</evidence>
<sequence>MHRLPGLRGQLQGHRMARIQCKMTMWLLGLWDKLQRFRGQPQGHRMAWIQSNDFFNIRATGAAWFPEPTSKDFEDSFGTTLQDAKDSNQVTKMKKVVISNTSG</sequence>
<dbReference type="AlphaFoldDB" id="A0AAE9E3E0"/>
<keyword evidence="2" id="KW-1185">Reference proteome</keyword>
<accession>A0AAE9E3E0</accession>
<proteinExistence type="predicted"/>
<dbReference type="EMBL" id="CP092620">
    <property type="protein sequence ID" value="UMM11882.1"/>
    <property type="molecule type" value="Genomic_DNA"/>
</dbReference>
<protein>
    <submittedName>
        <fullName evidence="1">Uncharacterized protein</fullName>
    </submittedName>
</protein>
<evidence type="ECO:0000313" key="1">
    <source>
        <dbReference type="EMBL" id="UMM11882.1"/>
    </source>
</evidence>
<gene>
    <name evidence="1" type="ORF">L5515_000937</name>
</gene>